<sequence>MSQFILLIQQAFEWIIETTIMASLLVILIVFIKAMLRNKLSPRWHYLIWLAVGLRLILPWAPESSFSIYNLLVFNNTIETPAANPSSMESSKDSSHATITTNTTVPLITHEANNQSPTVTSPDITSPESAPAPEPTSIVTKSTSLEEDPHHVPTSLPSVPSLPSAIESESIPFSWFDVAFFLWLSGVTVFASFFVFANVRIYRLLYKQPVITDAQLVGTLEECKQKMSISRNIPLVLSEKLPGPALFGFIRPHIILNQNVIDSLNTAQLPFVFLHELAHLKRKDILVNACMYVMLIFHWFNPILWYAYKRMREDQEMACDSLALSYIREDQKFEYGHTIISLLQPRPFRLSNLTQLSGNKKELKKRILTIANYKPSNRRSLAGVITLVLICSLTLTNANVTANVDRNLLQTKDIISTSKEDSINRNFTSWLADKKLNTEHESVRLGAAAGLSIPINEAITDQGVTLRFKEVYADANVVGLHYRVEQQDGTLLPVKYDTTGLKLVEQEVIDRWYGTFENFDPSKMRKEIWYYGEQGEVNILTYWDWKRGIKGGPFYLANTTGEIVGHSQYQDKNEGVIFLTVSDKASTDPLLFHVNLTRIGHVKGTWKKSFSIDRSLAASSTRTIPVSNSYTHKSGIQMKINAVDLLPSSAKFNFELQNVGEELIDLYTVFDVKDKQGKVRTQLNTSTTDYYSFEIQNKKLKPAQKWSGSIYPMKQWLTEPFTLELKSIMTVQPINFQIPTSIAKLQHEPVQTEKHGVQIKLSTVQMKKEEAERFFADDIKNKMLTPKLPDKLNVLKIEQEYPIDTWTNSYLQDIQGNMLYSSDLFLENWKKGVHSTKHTTYYYFKDLKDTTQITFQMNQLANTYEDVDWEIPIDPSKK</sequence>
<comment type="caution">
    <text evidence="4">The sequence shown here is derived from an EMBL/GenBank/DDBJ whole genome shotgun (WGS) entry which is preliminary data.</text>
</comment>
<name>A0A559IGP9_9BACL</name>
<keyword evidence="2" id="KW-0812">Transmembrane</keyword>
<evidence type="ECO:0000256" key="2">
    <source>
        <dbReference type="SAM" id="Phobius"/>
    </source>
</evidence>
<feature type="transmembrane region" description="Helical" evidence="2">
    <location>
        <begin position="285"/>
        <end position="308"/>
    </location>
</feature>
<protein>
    <submittedName>
        <fullName evidence="4">M48 family metalloprotease</fullName>
    </submittedName>
</protein>
<proteinExistence type="predicted"/>
<dbReference type="CDD" id="cd07341">
    <property type="entry name" value="M56_BlaR1_MecR1_like"/>
    <property type="match status" value="1"/>
</dbReference>
<dbReference type="Proteomes" id="UP000318102">
    <property type="component" value="Unassembled WGS sequence"/>
</dbReference>
<keyword evidence="2" id="KW-0472">Membrane</keyword>
<dbReference type="GO" id="GO:0008237">
    <property type="term" value="F:metallopeptidase activity"/>
    <property type="evidence" value="ECO:0007669"/>
    <property type="project" value="UniProtKB-KW"/>
</dbReference>
<dbReference type="AlphaFoldDB" id="A0A559IGP9"/>
<feature type="region of interest" description="Disordered" evidence="1">
    <location>
        <begin position="111"/>
        <end position="157"/>
    </location>
</feature>
<keyword evidence="4" id="KW-0482">Metalloprotease</keyword>
<evidence type="ECO:0000259" key="3">
    <source>
        <dbReference type="Pfam" id="PF05569"/>
    </source>
</evidence>
<dbReference type="Gene3D" id="2.60.40.1630">
    <property type="entry name" value="bacillus anthracis domain"/>
    <property type="match status" value="1"/>
</dbReference>
<dbReference type="Gene3D" id="3.30.2010.10">
    <property type="entry name" value="Metalloproteases ('zincins'), catalytic domain"/>
    <property type="match status" value="1"/>
</dbReference>
<keyword evidence="5" id="KW-1185">Reference proteome</keyword>
<feature type="transmembrane region" description="Helical" evidence="2">
    <location>
        <begin position="12"/>
        <end position="32"/>
    </location>
</feature>
<keyword evidence="2" id="KW-1133">Transmembrane helix</keyword>
<dbReference type="EMBL" id="VNJK01000005">
    <property type="protein sequence ID" value="TVX86832.1"/>
    <property type="molecule type" value="Genomic_DNA"/>
</dbReference>
<gene>
    <name evidence="4" type="ORF">FPZ44_23230</name>
</gene>
<dbReference type="PANTHER" id="PTHR34978:SF3">
    <property type="entry name" value="SLR0241 PROTEIN"/>
    <property type="match status" value="1"/>
</dbReference>
<feature type="compositionally biased region" description="Polar residues" evidence="1">
    <location>
        <begin position="111"/>
        <end position="123"/>
    </location>
</feature>
<feature type="domain" description="Peptidase M56" evidence="3">
    <location>
        <begin position="180"/>
        <end position="370"/>
    </location>
</feature>
<reference evidence="4 5" key="1">
    <citation type="submission" date="2019-07" db="EMBL/GenBank/DDBJ databases">
        <authorList>
            <person name="Kim J."/>
        </authorList>
    </citation>
    <scope>NUCLEOTIDE SEQUENCE [LARGE SCALE GENOMIC DNA]</scope>
    <source>
        <strain evidence="4 5">N4</strain>
    </source>
</reference>
<dbReference type="InterPro" id="IPR052173">
    <property type="entry name" value="Beta-lactam_resp_regulator"/>
</dbReference>
<accession>A0A559IGP9</accession>
<keyword evidence="4" id="KW-0645">Protease</keyword>
<evidence type="ECO:0000256" key="1">
    <source>
        <dbReference type="SAM" id="MobiDB-lite"/>
    </source>
</evidence>
<dbReference type="PANTHER" id="PTHR34978">
    <property type="entry name" value="POSSIBLE SENSOR-TRANSDUCER PROTEIN BLAR"/>
    <property type="match status" value="1"/>
</dbReference>
<keyword evidence="4" id="KW-0378">Hydrolase</keyword>
<organism evidence="4 5">
    <name type="scientific">Paenibacillus agilis</name>
    <dbReference type="NCBI Taxonomy" id="3020863"/>
    <lineage>
        <taxon>Bacteria</taxon>
        <taxon>Bacillati</taxon>
        <taxon>Bacillota</taxon>
        <taxon>Bacilli</taxon>
        <taxon>Bacillales</taxon>
        <taxon>Paenibacillaceae</taxon>
        <taxon>Paenibacillus</taxon>
    </lineage>
</organism>
<dbReference type="RefSeq" id="WP_144994463.1">
    <property type="nucleotide sequence ID" value="NZ_VNJK01000005.1"/>
</dbReference>
<feature type="transmembrane region" description="Helical" evidence="2">
    <location>
        <begin position="44"/>
        <end position="61"/>
    </location>
</feature>
<dbReference type="Pfam" id="PF05569">
    <property type="entry name" value="Peptidase_M56"/>
    <property type="match status" value="2"/>
</dbReference>
<feature type="compositionally biased region" description="Low complexity" evidence="1">
    <location>
        <begin position="124"/>
        <end position="138"/>
    </location>
</feature>
<feature type="domain" description="Peptidase M56" evidence="3">
    <location>
        <begin position="15"/>
        <end position="97"/>
    </location>
</feature>
<evidence type="ECO:0000313" key="4">
    <source>
        <dbReference type="EMBL" id="TVX86832.1"/>
    </source>
</evidence>
<feature type="transmembrane region" description="Helical" evidence="2">
    <location>
        <begin position="178"/>
        <end position="199"/>
    </location>
</feature>
<dbReference type="InterPro" id="IPR008756">
    <property type="entry name" value="Peptidase_M56"/>
</dbReference>
<dbReference type="OrthoDB" id="9762883at2"/>
<evidence type="ECO:0000313" key="5">
    <source>
        <dbReference type="Proteomes" id="UP000318102"/>
    </source>
</evidence>